<comment type="caution">
    <text evidence="1">The sequence shown here is derived from an EMBL/GenBank/DDBJ whole genome shotgun (WGS) entry which is preliminary data.</text>
</comment>
<dbReference type="EMBL" id="SDEE01000170">
    <property type="protein sequence ID" value="RXW20020.1"/>
    <property type="molecule type" value="Genomic_DNA"/>
</dbReference>
<sequence>MKVQLIVVAVDPIRFILFRFHSTAVMNVITARKAISLFPWATFITRNSYVSILTGNQKKIASWKAKYSARGFEIKDNFQEPFPQDFWVGERYVGDSQSWSIDIAETRTSSTMASPLSGLGSKWDISAR</sequence>
<dbReference type="Proteomes" id="UP000290288">
    <property type="component" value="Unassembled WGS sequence"/>
</dbReference>
<evidence type="ECO:0000313" key="1">
    <source>
        <dbReference type="EMBL" id="RXW20020.1"/>
    </source>
</evidence>
<name>A0A4Q2DJ34_9AGAR</name>
<accession>A0A4Q2DJ34</accession>
<gene>
    <name evidence="1" type="ORF">EST38_g5836</name>
</gene>
<protein>
    <submittedName>
        <fullName evidence="1">Uncharacterized protein</fullName>
    </submittedName>
</protein>
<evidence type="ECO:0000313" key="2">
    <source>
        <dbReference type="Proteomes" id="UP000290288"/>
    </source>
</evidence>
<organism evidence="1 2">
    <name type="scientific">Candolleomyces aberdarensis</name>
    <dbReference type="NCBI Taxonomy" id="2316362"/>
    <lineage>
        <taxon>Eukaryota</taxon>
        <taxon>Fungi</taxon>
        <taxon>Dikarya</taxon>
        <taxon>Basidiomycota</taxon>
        <taxon>Agaricomycotina</taxon>
        <taxon>Agaricomycetes</taxon>
        <taxon>Agaricomycetidae</taxon>
        <taxon>Agaricales</taxon>
        <taxon>Agaricineae</taxon>
        <taxon>Psathyrellaceae</taxon>
        <taxon>Candolleomyces</taxon>
    </lineage>
</organism>
<keyword evidence="2" id="KW-1185">Reference proteome</keyword>
<dbReference type="AlphaFoldDB" id="A0A4Q2DJ34"/>
<reference evidence="1 2" key="1">
    <citation type="submission" date="2019-01" db="EMBL/GenBank/DDBJ databases">
        <title>Draft genome sequence of Psathyrella aberdarensis IHI B618.</title>
        <authorList>
            <person name="Buettner E."/>
            <person name="Kellner H."/>
        </authorList>
    </citation>
    <scope>NUCLEOTIDE SEQUENCE [LARGE SCALE GENOMIC DNA]</scope>
    <source>
        <strain evidence="1 2">IHI B618</strain>
    </source>
</reference>
<proteinExistence type="predicted"/>
<dbReference type="STRING" id="2316362.A0A4Q2DJ34"/>
<dbReference type="OrthoDB" id="3041043at2759"/>